<dbReference type="EMBL" id="JBHEZY010000001">
    <property type="protein sequence ID" value="MFC1429196.1"/>
    <property type="molecule type" value="Genomic_DNA"/>
</dbReference>
<accession>A0ABV6WT85</accession>
<evidence type="ECO:0000313" key="6">
    <source>
        <dbReference type="Proteomes" id="UP001592530"/>
    </source>
</evidence>
<dbReference type="Proteomes" id="UP001592530">
    <property type="component" value="Unassembled WGS sequence"/>
</dbReference>
<evidence type="ECO:0000256" key="1">
    <source>
        <dbReference type="ARBA" id="ARBA00004255"/>
    </source>
</evidence>
<evidence type="ECO:0000313" key="5">
    <source>
        <dbReference type="EMBL" id="MFC1429196.1"/>
    </source>
</evidence>
<keyword evidence="3" id="KW-0446">Lipid-binding</keyword>
<evidence type="ECO:0000256" key="3">
    <source>
        <dbReference type="ARBA" id="ARBA00023121"/>
    </source>
</evidence>
<dbReference type="Gene3D" id="1.10.3630.10">
    <property type="entry name" value="yeast vps74-n-term truncation variant domain like"/>
    <property type="match status" value="1"/>
</dbReference>
<keyword evidence="4" id="KW-0472">Membrane</keyword>
<proteinExistence type="predicted"/>
<sequence>MDAYGTTLPEDLLLLCASPKDPRNAPRNDTRLRQPSHFRLALAGGTLAELLAAGVAALERNRLVLLHPGPLGHPALDAAVTTLSGYAAPPRGARVRSCVNRLSRRAAEPYLQSLVDRGLAQRRVWKLLGLIPITQYTVTDRGAAAHKLAAALVTDAVDNPEADPRSLQLAALAHAVDLTRRLYPGPVANRRARQRLAALTRQDPVASAVHAAVRAAKDVQTGSG</sequence>
<evidence type="ECO:0000256" key="4">
    <source>
        <dbReference type="ARBA" id="ARBA00023136"/>
    </source>
</evidence>
<dbReference type="Pfam" id="PF05719">
    <property type="entry name" value="GPP34"/>
    <property type="match status" value="1"/>
</dbReference>
<dbReference type="InterPro" id="IPR008628">
    <property type="entry name" value="GPP34-like"/>
</dbReference>
<dbReference type="RefSeq" id="WP_380547560.1">
    <property type="nucleotide sequence ID" value="NZ_JBHEZY010000001.1"/>
</dbReference>
<comment type="subcellular location">
    <subcellularLocation>
        <location evidence="1">Golgi apparatus membrane</location>
        <topology evidence="1">Peripheral membrane protein</topology>
        <orientation evidence="1">Cytoplasmic side</orientation>
    </subcellularLocation>
</comment>
<protein>
    <submittedName>
        <fullName evidence="5">GPP34 family phosphoprotein</fullName>
    </submittedName>
</protein>
<name>A0ABV6WT85_9ACTN</name>
<evidence type="ECO:0000256" key="2">
    <source>
        <dbReference type="ARBA" id="ARBA00023034"/>
    </source>
</evidence>
<dbReference type="InterPro" id="IPR038261">
    <property type="entry name" value="GPP34-like_sf"/>
</dbReference>
<gene>
    <name evidence="5" type="ORF">ACEZDB_00780</name>
</gene>
<organism evidence="5 6">
    <name type="scientific">Streptacidiphilus alkalitolerans</name>
    <dbReference type="NCBI Taxonomy" id="3342712"/>
    <lineage>
        <taxon>Bacteria</taxon>
        <taxon>Bacillati</taxon>
        <taxon>Actinomycetota</taxon>
        <taxon>Actinomycetes</taxon>
        <taxon>Kitasatosporales</taxon>
        <taxon>Streptomycetaceae</taxon>
        <taxon>Streptacidiphilus</taxon>
    </lineage>
</organism>
<reference evidence="5 6" key="1">
    <citation type="submission" date="2024-09" db="EMBL/GenBank/DDBJ databases">
        <authorList>
            <person name="Lee S.D."/>
        </authorList>
    </citation>
    <scope>NUCLEOTIDE SEQUENCE [LARGE SCALE GENOMIC DNA]</scope>
    <source>
        <strain evidence="5 6">N1-3</strain>
    </source>
</reference>
<keyword evidence="2" id="KW-0333">Golgi apparatus</keyword>
<comment type="caution">
    <text evidence="5">The sequence shown here is derived from an EMBL/GenBank/DDBJ whole genome shotgun (WGS) entry which is preliminary data.</text>
</comment>